<proteinExistence type="predicted"/>
<evidence type="ECO:0000313" key="3">
    <source>
        <dbReference type="Proteomes" id="UP000004191"/>
    </source>
</evidence>
<gene>
    <name evidence="2" type="ORF">HMPREF9709_00025</name>
</gene>
<keyword evidence="1" id="KW-0472">Membrane</keyword>
<dbReference type="RefSeq" id="WP_005396794.1">
    <property type="nucleotide sequence ID" value="NZ_JH601088.1"/>
</dbReference>
<evidence type="ECO:0000313" key="2">
    <source>
        <dbReference type="EMBL" id="EHR36270.1"/>
    </source>
</evidence>
<feature type="transmembrane region" description="Helical" evidence="1">
    <location>
        <begin position="21"/>
        <end position="40"/>
    </location>
</feature>
<dbReference type="HOGENOM" id="CLU_808386_0_0_9"/>
<evidence type="ECO:0008006" key="4">
    <source>
        <dbReference type="Google" id="ProtNLM"/>
    </source>
</evidence>
<sequence>MDRRRTIKRRKRKINLNAFRILLIAILALVLFFVIKIYQFNNLDSKVETFNVDFTKETNNIGVLNNKYYKIDNGVFSANTENGEQFKINVLDINKVIYDKYIYLVENSGRIRLLNRNDGKELKKVKLDKSIESIEKNGDNLIVYHPDKVSVLSDKLEKVNEVSDLRNPIKYDFTDTKEAILEMDLSDGVVSSIFTVKNNDNTQFSISSSNEVFLFTKIIDDNTIMVSNSYIYLINGNSVVKKILLKDISAIDFNYEQLAVVDDKQLIIFDKNLEEIDKKTIGVDADKLSIRKNSIVAIGNEKLFVYENGNVIDADIGGVVNWFENDQVFYTIFLDKIVKVNAY</sequence>
<dbReference type="GeneID" id="96998052"/>
<keyword evidence="1" id="KW-1133">Transmembrane helix</keyword>
<keyword evidence="1" id="KW-0812">Transmembrane</keyword>
<reference evidence="2 3" key="1">
    <citation type="submission" date="2012-01" db="EMBL/GenBank/DDBJ databases">
        <title>The Genome Sequence of Helcococcus kunzii ATCC 51366.</title>
        <authorList>
            <consortium name="The Broad Institute Genome Sequencing Platform"/>
            <person name="Earl A."/>
            <person name="Ward D."/>
            <person name="Feldgarden M."/>
            <person name="Gevers D."/>
            <person name="Huys G."/>
            <person name="Young S.K."/>
            <person name="Zeng Q."/>
            <person name="Gargeya S."/>
            <person name="Fitzgerald M."/>
            <person name="Haas B."/>
            <person name="Abouelleil A."/>
            <person name="Alvarado L."/>
            <person name="Arachchi H.M."/>
            <person name="Berlin A."/>
            <person name="Chapman S.B."/>
            <person name="Gearin G."/>
            <person name="Goldberg J."/>
            <person name="Griggs A."/>
            <person name="Gujja S."/>
            <person name="Hansen M."/>
            <person name="Heiman D."/>
            <person name="Howarth C."/>
            <person name="Larimer J."/>
            <person name="Lui A."/>
            <person name="MacDonald P.J.P."/>
            <person name="McCowen C."/>
            <person name="Montmayeur A."/>
            <person name="Murphy C."/>
            <person name="Neiman D."/>
            <person name="Pearson M."/>
            <person name="Priest M."/>
            <person name="Roberts A."/>
            <person name="Saif S."/>
            <person name="Shea T."/>
            <person name="Sisk P."/>
            <person name="Stolte C."/>
            <person name="Sykes S."/>
            <person name="Wortman J."/>
            <person name="Nusbaum C."/>
            <person name="Birren B."/>
        </authorList>
    </citation>
    <scope>NUCLEOTIDE SEQUENCE [LARGE SCALE GENOMIC DNA]</scope>
    <source>
        <strain evidence="2 3">ATCC 51366</strain>
    </source>
</reference>
<name>H3NL14_9FIRM</name>
<dbReference type="Proteomes" id="UP000004191">
    <property type="component" value="Unassembled WGS sequence"/>
</dbReference>
<keyword evidence="3" id="KW-1185">Reference proteome</keyword>
<protein>
    <recommendedName>
        <fullName evidence="4">Arylsulfotransferase N-terminal domain-containing protein</fullName>
    </recommendedName>
</protein>
<comment type="caution">
    <text evidence="2">The sequence shown here is derived from an EMBL/GenBank/DDBJ whole genome shotgun (WGS) entry which is preliminary data.</text>
</comment>
<dbReference type="EMBL" id="AGEI01000002">
    <property type="protein sequence ID" value="EHR36270.1"/>
    <property type="molecule type" value="Genomic_DNA"/>
</dbReference>
<dbReference type="SUPFAM" id="SSF50978">
    <property type="entry name" value="WD40 repeat-like"/>
    <property type="match status" value="1"/>
</dbReference>
<evidence type="ECO:0000256" key="1">
    <source>
        <dbReference type="SAM" id="Phobius"/>
    </source>
</evidence>
<dbReference type="OrthoDB" id="9843701at2"/>
<dbReference type="InterPro" id="IPR036322">
    <property type="entry name" value="WD40_repeat_dom_sf"/>
</dbReference>
<dbReference type="STRING" id="883114.HMPREF9709_00025"/>
<accession>H3NL14</accession>
<dbReference type="AlphaFoldDB" id="H3NL14"/>
<organism evidence="2 3">
    <name type="scientific">Helcococcus kunzii ATCC 51366</name>
    <dbReference type="NCBI Taxonomy" id="883114"/>
    <lineage>
        <taxon>Bacteria</taxon>
        <taxon>Bacillati</taxon>
        <taxon>Bacillota</taxon>
        <taxon>Tissierellia</taxon>
        <taxon>Tissierellales</taxon>
        <taxon>Peptoniphilaceae</taxon>
        <taxon>Helcococcus</taxon>
    </lineage>
</organism>